<dbReference type="Proteomes" id="UP000836387">
    <property type="component" value="Unassembled WGS sequence"/>
</dbReference>
<accession>A0ACA9UCV8</accession>
<comment type="caution">
    <text evidence="1">The sequence shown here is derived from an EMBL/GenBank/DDBJ whole genome shotgun (WGS) entry which is preliminary data.</text>
</comment>
<proteinExistence type="predicted"/>
<organism evidence="1 2">
    <name type="scientific">Clonostachys rosea f. rosea IK726</name>
    <dbReference type="NCBI Taxonomy" id="1349383"/>
    <lineage>
        <taxon>Eukaryota</taxon>
        <taxon>Fungi</taxon>
        <taxon>Dikarya</taxon>
        <taxon>Ascomycota</taxon>
        <taxon>Pezizomycotina</taxon>
        <taxon>Sordariomycetes</taxon>
        <taxon>Hypocreomycetidae</taxon>
        <taxon>Hypocreales</taxon>
        <taxon>Bionectriaceae</taxon>
        <taxon>Clonostachys</taxon>
    </lineage>
</organism>
<name>A0ACA9UCV8_BIOOC</name>
<evidence type="ECO:0000313" key="1">
    <source>
        <dbReference type="EMBL" id="CAG9950569.1"/>
    </source>
</evidence>
<gene>
    <name evidence="1" type="ORF">CRV2_00021998</name>
</gene>
<dbReference type="EMBL" id="CADEHS020000186">
    <property type="protein sequence ID" value="CAG9950569.1"/>
    <property type="molecule type" value="Genomic_DNA"/>
</dbReference>
<protein>
    <submittedName>
        <fullName evidence="1">Uncharacterized protein</fullName>
    </submittedName>
</protein>
<sequence>MSNKAETIYAKDKAEVQVGNRTNIYHTNDSCLADLRSTDPRDDKTRIERTKGGLLEDSYRWILNNDNFQQWRNDEQSRLLWIKAILERARPCCSAALSRS</sequence>
<keyword evidence="2" id="KW-1185">Reference proteome</keyword>
<reference evidence="1" key="2">
    <citation type="submission" date="2021-10" db="EMBL/GenBank/DDBJ databases">
        <authorList>
            <person name="Piombo E."/>
        </authorList>
    </citation>
    <scope>NUCLEOTIDE SEQUENCE</scope>
</reference>
<reference evidence="1" key="1">
    <citation type="submission" date="2020-04" db="EMBL/GenBank/DDBJ databases">
        <authorList>
            <person name="Broberg M."/>
        </authorList>
    </citation>
    <scope>NUCLEOTIDE SEQUENCE</scope>
</reference>
<evidence type="ECO:0000313" key="2">
    <source>
        <dbReference type="Proteomes" id="UP000836387"/>
    </source>
</evidence>